<dbReference type="SMART" id="SM00645">
    <property type="entry name" value="Pept_C1"/>
    <property type="match status" value="1"/>
</dbReference>
<dbReference type="InterPro" id="IPR013128">
    <property type="entry name" value="Peptidase_C1A"/>
</dbReference>
<keyword evidence="7" id="KW-1133">Transmembrane helix</keyword>
<protein>
    <submittedName>
        <fullName evidence="10">Uncharacterized protein</fullName>
    </submittedName>
</protein>
<organism evidence="10 11">
    <name type="scientific">Clytia hemisphaerica</name>
    <dbReference type="NCBI Taxonomy" id="252671"/>
    <lineage>
        <taxon>Eukaryota</taxon>
        <taxon>Metazoa</taxon>
        <taxon>Cnidaria</taxon>
        <taxon>Hydrozoa</taxon>
        <taxon>Hydroidolina</taxon>
        <taxon>Leptothecata</taxon>
        <taxon>Obeliida</taxon>
        <taxon>Clytiidae</taxon>
        <taxon>Clytia</taxon>
    </lineage>
</organism>
<evidence type="ECO:0000259" key="8">
    <source>
        <dbReference type="SMART" id="SM00645"/>
    </source>
</evidence>
<evidence type="ECO:0000256" key="3">
    <source>
        <dbReference type="ARBA" id="ARBA00022801"/>
    </source>
</evidence>
<evidence type="ECO:0000256" key="1">
    <source>
        <dbReference type="ARBA" id="ARBA00008455"/>
    </source>
</evidence>
<reference evidence="10" key="1">
    <citation type="submission" date="2021-01" db="UniProtKB">
        <authorList>
            <consortium name="EnsemblMetazoa"/>
        </authorList>
    </citation>
    <scope>IDENTIFICATION</scope>
</reference>
<dbReference type="OrthoDB" id="10253408at2759"/>
<dbReference type="InterPro" id="IPR039417">
    <property type="entry name" value="Peptidase_C1A_papain-like"/>
</dbReference>
<feature type="transmembrane region" description="Helical" evidence="7">
    <location>
        <begin position="21"/>
        <end position="38"/>
    </location>
</feature>
<dbReference type="InterPro" id="IPR013201">
    <property type="entry name" value="Prot_inhib_I29"/>
</dbReference>
<keyword evidence="7" id="KW-0472">Membrane</keyword>
<dbReference type="Pfam" id="PF08246">
    <property type="entry name" value="Inhibitor_I29"/>
    <property type="match status" value="1"/>
</dbReference>
<keyword evidence="5" id="KW-0865">Zymogen</keyword>
<dbReference type="PROSITE" id="PS00139">
    <property type="entry name" value="THIOL_PROTEASE_CYS"/>
    <property type="match status" value="1"/>
</dbReference>
<dbReference type="InterPro" id="IPR038765">
    <property type="entry name" value="Papain-like_cys_pep_sf"/>
</dbReference>
<dbReference type="Gene3D" id="3.90.70.10">
    <property type="entry name" value="Cysteine proteinases"/>
    <property type="match status" value="1"/>
</dbReference>
<keyword evidence="6" id="KW-1015">Disulfide bond</keyword>
<evidence type="ECO:0000256" key="2">
    <source>
        <dbReference type="ARBA" id="ARBA00022670"/>
    </source>
</evidence>
<evidence type="ECO:0000259" key="9">
    <source>
        <dbReference type="SMART" id="SM00848"/>
    </source>
</evidence>
<accession>A0A7M5VEB4</accession>
<dbReference type="Pfam" id="PF00112">
    <property type="entry name" value="Peptidase_C1"/>
    <property type="match status" value="1"/>
</dbReference>
<keyword evidence="4" id="KW-0788">Thiol protease</keyword>
<sequence>MTQIPQSWRQEKHVFCFGLKLKLLALLCLIGVCVGYTIEKNPQVTDNEWHVWRVTHKKAYKDLDEERVRYAIWKDNVQYINEFNAQNKHMKLKINHFGDYTNLEFRYLTNGLRVENRTSKATSFLQQGDYRLPDSVDWRSKGYVTPVKNQGVMGQCWTFSVTGAFEGQQFKKTGKLVSLSEQNLADCVKGFGSIDNGYNYVIENGGLDTAEGYPGPGKVGECRFNPNAIGVTCTGWADLLKGDESALQKAVALTGPIAVGFDASHRSFQFYSSGVYSEPDCSASQIDHTALVVGYGSEDGTDYWIVKNSWGTSWGEKGYVKMRRNFNNMCGIATMASYPYVGR</sequence>
<dbReference type="Proteomes" id="UP000594262">
    <property type="component" value="Unplaced"/>
</dbReference>
<dbReference type="GO" id="GO:0006508">
    <property type="term" value="P:proteolysis"/>
    <property type="evidence" value="ECO:0007669"/>
    <property type="project" value="UniProtKB-KW"/>
</dbReference>
<proteinExistence type="inferred from homology"/>
<dbReference type="InterPro" id="IPR000668">
    <property type="entry name" value="Peptidase_C1A_C"/>
</dbReference>
<evidence type="ECO:0000313" key="11">
    <source>
        <dbReference type="Proteomes" id="UP000594262"/>
    </source>
</evidence>
<feature type="domain" description="Cathepsin propeptide inhibitor" evidence="9">
    <location>
        <begin position="49"/>
        <end position="105"/>
    </location>
</feature>
<keyword evidence="11" id="KW-1185">Reference proteome</keyword>
<evidence type="ECO:0000256" key="6">
    <source>
        <dbReference type="ARBA" id="ARBA00023157"/>
    </source>
</evidence>
<feature type="domain" description="Peptidase C1A papain C-terminal" evidence="8">
    <location>
        <begin position="132"/>
        <end position="340"/>
    </location>
</feature>
<dbReference type="EnsemblMetazoa" id="CLYHEMT009584.2">
    <property type="protein sequence ID" value="CLYHEMP009584.2"/>
    <property type="gene ID" value="CLYHEMG009584"/>
</dbReference>
<dbReference type="SMART" id="SM00848">
    <property type="entry name" value="Inhibitor_I29"/>
    <property type="match status" value="1"/>
</dbReference>
<keyword evidence="2" id="KW-0645">Protease</keyword>
<dbReference type="PANTHER" id="PTHR12411">
    <property type="entry name" value="CYSTEINE PROTEASE FAMILY C1-RELATED"/>
    <property type="match status" value="1"/>
</dbReference>
<evidence type="ECO:0000256" key="5">
    <source>
        <dbReference type="ARBA" id="ARBA00023145"/>
    </source>
</evidence>
<dbReference type="PROSITE" id="PS00640">
    <property type="entry name" value="THIOL_PROTEASE_ASN"/>
    <property type="match status" value="1"/>
</dbReference>
<dbReference type="PRINTS" id="PR00705">
    <property type="entry name" value="PAPAIN"/>
</dbReference>
<dbReference type="GO" id="GO:0008234">
    <property type="term" value="F:cysteine-type peptidase activity"/>
    <property type="evidence" value="ECO:0007669"/>
    <property type="project" value="UniProtKB-KW"/>
</dbReference>
<dbReference type="CDD" id="cd02248">
    <property type="entry name" value="Peptidase_C1A"/>
    <property type="match status" value="1"/>
</dbReference>
<dbReference type="InterPro" id="IPR025661">
    <property type="entry name" value="Pept_asp_AS"/>
</dbReference>
<name>A0A7M5VEB4_9CNID</name>
<dbReference type="FunFam" id="3.90.70.10:FF:000006">
    <property type="entry name" value="Cathepsin S"/>
    <property type="match status" value="1"/>
</dbReference>
<comment type="similarity">
    <text evidence="1">Belongs to the peptidase C1 family.</text>
</comment>
<dbReference type="AlphaFoldDB" id="A0A7M5VEB4"/>
<evidence type="ECO:0000256" key="7">
    <source>
        <dbReference type="SAM" id="Phobius"/>
    </source>
</evidence>
<keyword evidence="3" id="KW-0378">Hydrolase</keyword>
<dbReference type="SUPFAM" id="SSF54001">
    <property type="entry name" value="Cysteine proteinases"/>
    <property type="match status" value="1"/>
</dbReference>
<evidence type="ECO:0000256" key="4">
    <source>
        <dbReference type="ARBA" id="ARBA00022807"/>
    </source>
</evidence>
<keyword evidence="7" id="KW-0812">Transmembrane</keyword>
<dbReference type="InterPro" id="IPR000169">
    <property type="entry name" value="Pept_cys_AS"/>
</dbReference>
<evidence type="ECO:0000313" key="10">
    <source>
        <dbReference type="EnsemblMetazoa" id="CLYHEMP009584.2"/>
    </source>
</evidence>